<evidence type="ECO:0000256" key="4">
    <source>
        <dbReference type="ARBA" id="ARBA00022692"/>
    </source>
</evidence>
<proteinExistence type="inferred from homology"/>
<name>A0ABQ1PTS7_9ENTE</name>
<keyword evidence="6" id="KW-0472">Membrane</keyword>
<comment type="subcellular location">
    <subcellularLocation>
        <location evidence="1">Cell membrane</location>
        <topology evidence="1">Multi-pass membrane protein</topology>
    </subcellularLocation>
</comment>
<dbReference type="InterPro" id="IPR003688">
    <property type="entry name" value="TraG/VirD4"/>
</dbReference>
<keyword evidence="8" id="KW-1185">Reference proteome</keyword>
<keyword evidence="5" id="KW-1133">Transmembrane helix</keyword>
<evidence type="ECO:0000256" key="3">
    <source>
        <dbReference type="ARBA" id="ARBA00022475"/>
    </source>
</evidence>
<dbReference type="Proteomes" id="UP000630615">
    <property type="component" value="Unassembled WGS sequence"/>
</dbReference>
<accession>A0ABQ1PTS7</accession>
<reference evidence="8" key="1">
    <citation type="journal article" date="2019" name="Int. J. Syst. Evol. Microbiol.">
        <title>The Global Catalogue of Microorganisms (GCM) 10K type strain sequencing project: providing services to taxonomists for standard genome sequencing and annotation.</title>
        <authorList>
            <consortium name="The Broad Institute Genomics Platform"/>
            <consortium name="The Broad Institute Genome Sequencing Center for Infectious Disease"/>
            <person name="Wu L."/>
            <person name="Ma J."/>
        </authorList>
    </citation>
    <scope>NUCLEOTIDE SEQUENCE [LARGE SCALE GENOMIC DNA]</scope>
    <source>
        <strain evidence="8">CGMCC 1.15942</strain>
    </source>
</reference>
<evidence type="ECO:0000313" key="7">
    <source>
        <dbReference type="EMBL" id="GGD03446.1"/>
    </source>
</evidence>
<gene>
    <name evidence="7" type="ORF">GCM10011573_36130</name>
</gene>
<dbReference type="NCBIfam" id="NF045973">
    <property type="entry name" value="conju_CD1115"/>
    <property type="match status" value="1"/>
</dbReference>
<protein>
    <submittedName>
        <fullName evidence="7">Conjugal transfer protein TraG</fullName>
    </submittedName>
</protein>
<comment type="caution">
    <text evidence="7">The sequence shown here is derived from an EMBL/GenBank/DDBJ whole genome shotgun (WGS) entry which is preliminary data.</text>
</comment>
<sequence>MYVYDNDRGVYRNGEEYGSARYATKEEMKKYEDEIPQNNKILSKNAKVSLFNSRLDIKLQKNKNDLVIGDSGAAKTLSYIKTNIMQRNCSFLLTDPDGGVVHEVGHLLKEDNYKIKILDLNTLSNSDKFNVFKYMKTELDVDRVLEAVTEATKKGDQEDIDFWPKAEGLLIRSFIAYLWFDGQDNDYLPHLGMIADMLRFVKRQDPKVPSPVEEWFEEQNERHPNNYAYKQWSLFNELFEAETRASVLGIAAARYSVFDHEQVVDLIREDTMDIDSWTEEKTAIFIAIPETNDAYNFISALFMATVAEQLRVKSDAVRLGKLKLEKGKKLLHFRFLMDEFANIGKIPHFEKLLTTFRKREMSFAIILQSLNQLQAMYKNSWENIVNGCASLIFLGGDEEKTAKYLSQRIGKQTLSIRKHSINKSRNGGASENRDKYGRDLLDTSEVTKIDGDECLVFITKEHVFRDKKFYAFDHELADELGTNPDDPKWFTYKRYRNEEEELLDKVRKEDIVDHGTIMDDAA</sequence>
<comment type="similarity">
    <text evidence="2">Belongs to the VirD4/TraG family.</text>
</comment>
<keyword evidence="3" id="KW-1003">Cell membrane</keyword>
<dbReference type="CDD" id="cd01127">
    <property type="entry name" value="TrwB_TraG_TraD_VirD4"/>
    <property type="match status" value="1"/>
</dbReference>
<dbReference type="PANTHER" id="PTHR37937">
    <property type="entry name" value="CONJUGATIVE TRANSFER: DNA TRANSPORT"/>
    <property type="match status" value="1"/>
</dbReference>
<dbReference type="Pfam" id="PF02534">
    <property type="entry name" value="T4SS-DNA_transf"/>
    <property type="match status" value="1"/>
</dbReference>
<evidence type="ECO:0000256" key="2">
    <source>
        <dbReference type="ARBA" id="ARBA00008806"/>
    </source>
</evidence>
<dbReference type="Gene3D" id="3.40.50.300">
    <property type="entry name" value="P-loop containing nucleotide triphosphate hydrolases"/>
    <property type="match status" value="1"/>
</dbReference>
<evidence type="ECO:0000313" key="8">
    <source>
        <dbReference type="Proteomes" id="UP000630615"/>
    </source>
</evidence>
<dbReference type="InterPro" id="IPR051539">
    <property type="entry name" value="T4SS-coupling_protein"/>
</dbReference>
<evidence type="ECO:0000256" key="6">
    <source>
        <dbReference type="ARBA" id="ARBA00023136"/>
    </source>
</evidence>
<organism evidence="7 8">
    <name type="scientific">Enterococcus wangshanyuanii</name>
    <dbReference type="NCBI Taxonomy" id="2005703"/>
    <lineage>
        <taxon>Bacteria</taxon>
        <taxon>Bacillati</taxon>
        <taxon>Bacillota</taxon>
        <taxon>Bacilli</taxon>
        <taxon>Lactobacillales</taxon>
        <taxon>Enterococcaceae</taxon>
        <taxon>Enterococcus</taxon>
    </lineage>
</organism>
<evidence type="ECO:0000256" key="5">
    <source>
        <dbReference type="ARBA" id="ARBA00022989"/>
    </source>
</evidence>
<dbReference type="SUPFAM" id="SSF52540">
    <property type="entry name" value="P-loop containing nucleoside triphosphate hydrolases"/>
    <property type="match status" value="1"/>
</dbReference>
<keyword evidence="4" id="KW-0812">Transmembrane</keyword>
<dbReference type="EMBL" id="BMKI01000015">
    <property type="protein sequence ID" value="GGD03446.1"/>
    <property type="molecule type" value="Genomic_DNA"/>
</dbReference>
<dbReference type="InterPro" id="IPR027417">
    <property type="entry name" value="P-loop_NTPase"/>
</dbReference>
<evidence type="ECO:0000256" key="1">
    <source>
        <dbReference type="ARBA" id="ARBA00004651"/>
    </source>
</evidence>
<dbReference type="PANTHER" id="PTHR37937:SF1">
    <property type="entry name" value="CONJUGATIVE TRANSFER: DNA TRANSPORT"/>
    <property type="match status" value="1"/>
</dbReference>